<proteinExistence type="predicted"/>
<dbReference type="InterPro" id="IPR012902">
    <property type="entry name" value="N_methyl_site"/>
</dbReference>
<keyword evidence="2" id="KW-1133">Transmembrane helix</keyword>
<reference evidence="4" key="1">
    <citation type="journal article" date="2019" name="Int. J. Syst. Evol. Microbiol.">
        <title>The Global Catalogue of Microorganisms (GCM) 10K type strain sequencing project: providing services to taxonomists for standard genome sequencing and annotation.</title>
        <authorList>
            <consortium name="The Broad Institute Genomics Platform"/>
            <consortium name="The Broad Institute Genome Sequencing Center for Infectious Disease"/>
            <person name="Wu L."/>
            <person name="Ma J."/>
        </authorList>
    </citation>
    <scope>NUCLEOTIDE SEQUENCE [LARGE SCALE GENOMIC DNA]</scope>
    <source>
        <strain evidence="4">JCM 18715</strain>
    </source>
</reference>
<evidence type="ECO:0000313" key="4">
    <source>
        <dbReference type="Proteomes" id="UP001500547"/>
    </source>
</evidence>
<organism evidence="3 4">
    <name type="scientific">Viridibacterium curvum</name>
    <dbReference type="NCBI Taxonomy" id="1101404"/>
    <lineage>
        <taxon>Bacteria</taxon>
        <taxon>Pseudomonadati</taxon>
        <taxon>Pseudomonadota</taxon>
        <taxon>Betaproteobacteria</taxon>
        <taxon>Rhodocyclales</taxon>
        <taxon>Rhodocyclaceae</taxon>
        <taxon>Viridibacterium</taxon>
    </lineage>
</organism>
<sequence length="133" mass="15090">MNQKRVFGAWRRQAAFTMIEMLIVMAVIALLATLALPRYFQSLDHSKDTVLMENLHATREVIDKFFSDQGRYPESLNELVERKYLRSLPIDPVTGSSRTWVIVPPEAPYKGQVFDIKSGARGATKSGRPYSSL</sequence>
<dbReference type="InterPro" id="IPR000983">
    <property type="entry name" value="Bac_GSPG_pilin"/>
</dbReference>
<name>A0ABP9QDC4_9RHOO</name>
<dbReference type="Pfam" id="PF07963">
    <property type="entry name" value="N_methyl"/>
    <property type="match status" value="1"/>
</dbReference>
<dbReference type="SUPFAM" id="SSF54523">
    <property type="entry name" value="Pili subunits"/>
    <property type="match status" value="1"/>
</dbReference>
<evidence type="ECO:0000256" key="2">
    <source>
        <dbReference type="SAM" id="Phobius"/>
    </source>
</evidence>
<protein>
    <submittedName>
        <fullName evidence="3">Prepilin-type N-terminal cleavage/methylation domain-containing protein</fullName>
    </submittedName>
</protein>
<dbReference type="EMBL" id="BAABLD010000002">
    <property type="protein sequence ID" value="GAA5160018.1"/>
    <property type="molecule type" value="Genomic_DNA"/>
</dbReference>
<dbReference type="Gene3D" id="3.30.700.10">
    <property type="entry name" value="Glycoprotein, Type 4 Pilin"/>
    <property type="match status" value="1"/>
</dbReference>
<dbReference type="PRINTS" id="PR00813">
    <property type="entry name" value="BCTERIALGSPG"/>
</dbReference>
<keyword evidence="1" id="KW-0488">Methylation</keyword>
<gene>
    <name evidence="3" type="ORF">GCM10025770_07200</name>
</gene>
<dbReference type="Proteomes" id="UP001500547">
    <property type="component" value="Unassembled WGS sequence"/>
</dbReference>
<accession>A0ABP9QDC4</accession>
<dbReference type="NCBIfam" id="TIGR02532">
    <property type="entry name" value="IV_pilin_GFxxxE"/>
    <property type="match status" value="1"/>
</dbReference>
<dbReference type="InterPro" id="IPR045584">
    <property type="entry name" value="Pilin-like"/>
</dbReference>
<feature type="transmembrane region" description="Helical" evidence="2">
    <location>
        <begin position="21"/>
        <end position="40"/>
    </location>
</feature>
<evidence type="ECO:0000313" key="3">
    <source>
        <dbReference type="EMBL" id="GAA5160018.1"/>
    </source>
</evidence>
<comment type="caution">
    <text evidence="3">The sequence shown here is derived from an EMBL/GenBank/DDBJ whole genome shotgun (WGS) entry which is preliminary data.</text>
</comment>
<dbReference type="RefSeq" id="WP_345531470.1">
    <property type="nucleotide sequence ID" value="NZ_BAABLD010000002.1"/>
</dbReference>
<keyword evidence="2" id="KW-0812">Transmembrane</keyword>
<evidence type="ECO:0000256" key="1">
    <source>
        <dbReference type="ARBA" id="ARBA00022481"/>
    </source>
</evidence>
<keyword evidence="2" id="KW-0472">Membrane</keyword>
<keyword evidence="4" id="KW-1185">Reference proteome</keyword>